<dbReference type="SUPFAM" id="SSF56601">
    <property type="entry name" value="beta-lactamase/transpeptidase-like"/>
    <property type="match status" value="1"/>
</dbReference>
<name>A0ABU0HG96_9HYPH</name>
<evidence type="ECO:0000256" key="2">
    <source>
        <dbReference type="ARBA" id="ARBA00009009"/>
    </source>
</evidence>
<dbReference type="Proteomes" id="UP001236369">
    <property type="component" value="Unassembled WGS sequence"/>
</dbReference>
<sequence length="289" mass="30190">MPIATRRAVCGGLLSASVSRAAFGAAGVEERLRAIEAGTGGRLGVSVGREGTPILAWRADERFPLCSTFKVLSTAAVLARVDVGQERLDRVLPLTEADLLSYAPVSRKAYEAGRGLTVGDACAAAIEWSDNTAANLQLALLGGPEALTQWVRGTGDTLTQLDRTEPTLNSAIPGDPRDTTTPAAMRESLGRILRGTVLTPGSRIRLEGWMDGAQTGFKRLRAGLPAAWGVGDKTGSGDHGTFNVVAIIRPPGRPPLFATVYLTGATASPAACEAAHREVGRLIAEQTAP</sequence>
<dbReference type="InterPro" id="IPR012338">
    <property type="entry name" value="Beta-lactam/transpept-like"/>
</dbReference>
<comment type="catalytic activity">
    <reaction evidence="1">
        <text>a beta-lactam + H2O = a substituted beta-amino acid</text>
        <dbReference type="Rhea" id="RHEA:20401"/>
        <dbReference type="ChEBI" id="CHEBI:15377"/>
        <dbReference type="ChEBI" id="CHEBI:35627"/>
        <dbReference type="ChEBI" id="CHEBI:140347"/>
        <dbReference type="EC" id="3.5.2.6"/>
    </reaction>
</comment>
<dbReference type="Pfam" id="PF13354">
    <property type="entry name" value="Beta-lactamase2"/>
    <property type="match status" value="1"/>
</dbReference>
<feature type="domain" description="Beta-lactamase class A catalytic" evidence="4">
    <location>
        <begin position="55"/>
        <end position="257"/>
    </location>
</feature>
<reference evidence="5 6" key="1">
    <citation type="submission" date="2023-07" db="EMBL/GenBank/DDBJ databases">
        <title>Genomic Encyclopedia of Type Strains, Phase IV (KMG-IV): sequencing the most valuable type-strain genomes for metagenomic binning, comparative biology and taxonomic classification.</title>
        <authorList>
            <person name="Goeker M."/>
        </authorList>
    </citation>
    <scope>NUCLEOTIDE SEQUENCE [LARGE SCALE GENOMIC DNA]</scope>
    <source>
        <strain evidence="5 6">DSM 19562</strain>
    </source>
</reference>
<protein>
    <recommendedName>
        <fullName evidence="3">beta-lactamase</fullName>
        <ecNumber evidence="3">3.5.2.6</ecNumber>
    </recommendedName>
</protein>
<evidence type="ECO:0000259" key="4">
    <source>
        <dbReference type="Pfam" id="PF13354"/>
    </source>
</evidence>
<gene>
    <name evidence="5" type="ORF">QO016_000813</name>
</gene>
<evidence type="ECO:0000313" key="6">
    <source>
        <dbReference type="Proteomes" id="UP001236369"/>
    </source>
</evidence>
<comment type="similarity">
    <text evidence="2">Belongs to the class-A beta-lactamase family.</text>
</comment>
<comment type="caution">
    <text evidence="5">The sequence shown here is derived from an EMBL/GenBank/DDBJ whole genome shotgun (WGS) entry which is preliminary data.</text>
</comment>
<keyword evidence="6" id="KW-1185">Reference proteome</keyword>
<evidence type="ECO:0000256" key="1">
    <source>
        <dbReference type="ARBA" id="ARBA00001526"/>
    </source>
</evidence>
<dbReference type="PANTHER" id="PTHR35333:SF3">
    <property type="entry name" value="BETA-LACTAMASE-TYPE TRANSPEPTIDASE FOLD CONTAINING PROTEIN"/>
    <property type="match status" value="1"/>
</dbReference>
<dbReference type="EC" id="3.5.2.6" evidence="3"/>
<dbReference type="EMBL" id="JAUSVV010000001">
    <property type="protein sequence ID" value="MDQ0441336.1"/>
    <property type="molecule type" value="Genomic_DNA"/>
</dbReference>
<dbReference type="GO" id="GO:0008800">
    <property type="term" value="F:beta-lactamase activity"/>
    <property type="evidence" value="ECO:0007669"/>
    <property type="project" value="UniProtKB-EC"/>
</dbReference>
<keyword evidence="5" id="KW-0378">Hydrolase</keyword>
<accession>A0ABU0HG96</accession>
<dbReference type="NCBIfam" id="NF033103">
    <property type="entry name" value="bla_class_A"/>
    <property type="match status" value="1"/>
</dbReference>
<organism evidence="5 6">
    <name type="scientific">Methylobacterium persicinum</name>
    <dbReference type="NCBI Taxonomy" id="374426"/>
    <lineage>
        <taxon>Bacteria</taxon>
        <taxon>Pseudomonadati</taxon>
        <taxon>Pseudomonadota</taxon>
        <taxon>Alphaproteobacteria</taxon>
        <taxon>Hyphomicrobiales</taxon>
        <taxon>Methylobacteriaceae</taxon>
        <taxon>Methylobacterium</taxon>
    </lineage>
</organism>
<proteinExistence type="inferred from homology"/>
<evidence type="ECO:0000256" key="3">
    <source>
        <dbReference type="ARBA" id="ARBA00012865"/>
    </source>
</evidence>
<dbReference type="PRINTS" id="PR00118">
    <property type="entry name" value="BLACTAMASEA"/>
</dbReference>
<dbReference type="RefSeq" id="WP_238247456.1">
    <property type="nucleotide sequence ID" value="NZ_BPQX01000010.1"/>
</dbReference>
<evidence type="ECO:0000313" key="5">
    <source>
        <dbReference type="EMBL" id="MDQ0441336.1"/>
    </source>
</evidence>
<dbReference type="InterPro" id="IPR000871">
    <property type="entry name" value="Beta-lactam_class-A"/>
</dbReference>
<dbReference type="InterPro" id="IPR045155">
    <property type="entry name" value="Beta-lactam_cat"/>
</dbReference>
<dbReference type="PANTHER" id="PTHR35333">
    <property type="entry name" value="BETA-LACTAMASE"/>
    <property type="match status" value="1"/>
</dbReference>
<dbReference type="Gene3D" id="3.40.710.10">
    <property type="entry name" value="DD-peptidase/beta-lactamase superfamily"/>
    <property type="match status" value="1"/>
</dbReference>